<dbReference type="EMBL" id="BAABKQ010000001">
    <property type="protein sequence ID" value="GAA4815358.1"/>
    <property type="molecule type" value="Genomic_DNA"/>
</dbReference>
<dbReference type="RefSeq" id="WP_200171211.1">
    <property type="nucleotide sequence ID" value="NZ_BAABKQ010000001.1"/>
</dbReference>
<reference evidence="2" key="1">
    <citation type="journal article" date="2019" name="Int. J. Syst. Evol. Microbiol.">
        <title>The Global Catalogue of Microorganisms (GCM) 10K type strain sequencing project: providing services to taxonomists for standard genome sequencing and annotation.</title>
        <authorList>
            <consortium name="The Broad Institute Genomics Platform"/>
            <consortium name="The Broad Institute Genome Sequencing Center for Infectious Disease"/>
            <person name="Wu L."/>
            <person name="Ma J."/>
        </authorList>
    </citation>
    <scope>NUCLEOTIDE SEQUENCE [LARGE SCALE GENOMIC DNA]</scope>
    <source>
        <strain evidence="2">JCM 18542</strain>
    </source>
</reference>
<comment type="caution">
    <text evidence="1">The sequence shown here is derived from an EMBL/GenBank/DDBJ whole genome shotgun (WGS) entry which is preliminary data.</text>
</comment>
<evidence type="ECO:0000313" key="2">
    <source>
        <dbReference type="Proteomes" id="UP001500839"/>
    </source>
</evidence>
<gene>
    <name evidence="1" type="ORF">GCM10023353_21190</name>
</gene>
<accession>A0ABP9CNU9</accession>
<dbReference type="InterPro" id="IPR012349">
    <property type="entry name" value="Split_barrel_FMN-bd"/>
</dbReference>
<evidence type="ECO:0008006" key="3">
    <source>
        <dbReference type="Google" id="ProtNLM"/>
    </source>
</evidence>
<keyword evidence="2" id="KW-1185">Reference proteome</keyword>
<sequence>MTDRTAAKPTPATLEQALPGYRSAYLLTVSDAARPHVVEVSARLAAGLLEVRGHGRRSTSNAQARPEVTVLWPATDPGGRALIVDGRASVAEDRLFLTVARAILHRSGEAAGDATPADACTSDCVELSFARP</sequence>
<proteinExistence type="predicted"/>
<evidence type="ECO:0000313" key="1">
    <source>
        <dbReference type="EMBL" id="GAA4815358.1"/>
    </source>
</evidence>
<dbReference type="Gene3D" id="2.30.110.10">
    <property type="entry name" value="Electron Transport, Fmn-binding Protein, Chain A"/>
    <property type="match status" value="1"/>
</dbReference>
<name>A0ABP9CNU9_9ACTN</name>
<organism evidence="1 2">
    <name type="scientific">Tomitella cavernea</name>
    <dbReference type="NCBI Taxonomy" id="1387982"/>
    <lineage>
        <taxon>Bacteria</taxon>
        <taxon>Bacillati</taxon>
        <taxon>Actinomycetota</taxon>
        <taxon>Actinomycetes</taxon>
        <taxon>Mycobacteriales</taxon>
        <taxon>Tomitella</taxon>
    </lineage>
</organism>
<dbReference type="SUPFAM" id="SSF50475">
    <property type="entry name" value="FMN-binding split barrel"/>
    <property type="match status" value="1"/>
</dbReference>
<protein>
    <recommendedName>
        <fullName evidence="3">Pyridoxamine 5'-phosphate oxidase putative domain-containing protein</fullName>
    </recommendedName>
</protein>
<dbReference type="Proteomes" id="UP001500839">
    <property type="component" value="Unassembled WGS sequence"/>
</dbReference>